<dbReference type="EMBL" id="PDKN01000004">
    <property type="protein sequence ID" value="RXJ57564.1"/>
    <property type="molecule type" value="Genomic_DNA"/>
</dbReference>
<sequence>MSSCSLHDCTLEVFENKDKCILHCEKDDWYDIHDNVKIWNNKKVNDFWQFIQDDLSTIKDISLEDSYVLSERQIYSFVIFPKFQKEYLYNHYEDNRMDLATNFYSFEYHVNDLNTVFNELNIMFYQCTFLEVADFKKYAFKKKLNFMLCKFYDELKLPNHITEPLTIDKCFFARNLFLKGINFSKKTVILSPRGESSLIIDNCNFEDDFLLRLEKLNLLAISNTSFKNNVWILGNNSQFDALDFHNSSFYNLLTLKNIKIQNPVTFTDIRLFNKTRFSNIDFPVQNRETARIIKDSFEQENNIIDANKFYALEMRQYDKEITWKDNFKEKLIFKLHDYSSQHSQNWLLALFWILILSMGCGFIQNYFLDVKIEFMKPLIANIFGYCFISISIPLLIDNILENQKLKKYTLSFVFLIIGFYILSTKDLLLELPAKAINPFSFMYSDSHINGLELIFKVIIAYLIYQLIISIRQNTRRK</sequence>
<feature type="transmembrane region" description="Helical" evidence="1">
    <location>
        <begin position="378"/>
        <end position="396"/>
    </location>
</feature>
<keyword evidence="1" id="KW-1133">Transmembrane helix</keyword>
<accession>A0A4Q0XPY7</accession>
<dbReference type="RefSeq" id="WP_128996135.1">
    <property type="nucleotide sequence ID" value="NZ_PDKN01000004.1"/>
</dbReference>
<reference evidence="2 3" key="1">
    <citation type="submission" date="2017-10" db="EMBL/GenBank/DDBJ databases">
        <title>Genomics of the genus Arcobacter.</title>
        <authorList>
            <person name="Perez-Cataluna A."/>
            <person name="Figueras M.J."/>
        </authorList>
    </citation>
    <scope>NUCLEOTIDE SEQUENCE [LARGE SCALE GENOMIC DNA]</scope>
    <source>
        <strain evidence="2 3">CECT 8987</strain>
    </source>
</reference>
<evidence type="ECO:0000313" key="3">
    <source>
        <dbReference type="Proteomes" id="UP000290657"/>
    </source>
</evidence>
<evidence type="ECO:0000256" key="1">
    <source>
        <dbReference type="SAM" id="Phobius"/>
    </source>
</evidence>
<organism evidence="2 3">
    <name type="scientific">Candidatus Marinarcus aquaticus</name>
    <dbReference type="NCBI Taxonomy" id="2044504"/>
    <lineage>
        <taxon>Bacteria</taxon>
        <taxon>Pseudomonadati</taxon>
        <taxon>Campylobacterota</taxon>
        <taxon>Epsilonproteobacteria</taxon>
        <taxon>Campylobacterales</taxon>
        <taxon>Arcobacteraceae</taxon>
        <taxon>Candidatus Marinarcus</taxon>
    </lineage>
</organism>
<gene>
    <name evidence="2" type="ORF">CRV04_07060</name>
</gene>
<keyword evidence="1" id="KW-0812">Transmembrane</keyword>
<keyword evidence="1" id="KW-0472">Membrane</keyword>
<dbReference type="OrthoDB" id="5365493at2"/>
<feature type="transmembrane region" description="Helical" evidence="1">
    <location>
        <begin position="408"/>
        <end position="428"/>
    </location>
</feature>
<feature type="transmembrane region" description="Helical" evidence="1">
    <location>
        <begin position="346"/>
        <end position="366"/>
    </location>
</feature>
<comment type="caution">
    <text evidence="2">The sequence shown here is derived from an EMBL/GenBank/DDBJ whole genome shotgun (WGS) entry which is preliminary data.</text>
</comment>
<proteinExistence type="predicted"/>
<protein>
    <recommendedName>
        <fullName evidence="4">Pentapeptide repeat-containing protein</fullName>
    </recommendedName>
</protein>
<evidence type="ECO:0000313" key="2">
    <source>
        <dbReference type="EMBL" id="RXJ57564.1"/>
    </source>
</evidence>
<name>A0A4Q0XPY7_9BACT</name>
<keyword evidence="3" id="KW-1185">Reference proteome</keyword>
<dbReference type="Proteomes" id="UP000290657">
    <property type="component" value="Unassembled WGS sequence"/>
</dbReference>
<evidence type="ECO:0008006" key="4">
    <source>
        <dbReference type="Google" id="ProtNLM"/>
    </source>
</evidence>
<dbReference type="AlphaFoldDB" id="A0A4Q0XPY7"/>
<feature type="transmembrane region" description="Helical" evidence="1">
    <location>
        <begin position="448"/>
        <end position="467"/>
    </location>
</feature>